<gene>
    <name evidence="1" type="ORF">MRB53_003716</name>
</gene>
<name>A0ACC2MYI2_PERAE</name>
<organism evidence="1 2">
    <name type="scientific">Persea americana</name>
    <name type="common">Avocado</name>
    <dbReference type="NCBI Taxonomy" id="3435"/>
    <lineage>
        <taxon>Eukaryota</taxon>
        <taxon>Viridiplantae</taxon>
        <taxon>Streptophyta</taxon>
        <taxon>Embryophyta</taxon>
        <taxon>Tracheophyta</taxon>
        <taxon>Spermatophyta</taxon>
        <taxon>Magnoliopsida</taxon>
        <taxon>Magnoliidae</taxon>
        <taxon>Laurales</taxon>
        <taxon>Lauraceae</taxon>
        <taxon>Persea</taxon>
    </lineage>
</organism>
<comment type="caution">
    <text evidence="1">The sequence shown here is derived from an EMBL/GenBank/DDBJ whole genome shotgun (WGS) entry which is preliminary data.</text>
</comment>
<sequence length="375" mass="40918">MDSHLYSKFYLLMFVSAICFQIKAEGRDSVVFLDSPSHPYLRTASASSSFQQNSISLSEVGAAVSVLLGLAPPASLPPDSSSKLDEVLLPNPFDRPRAVFMLEVRGVEDPSLFIEHPNFQVGGASSSKVLVESNKVDIELAAEDDVYLALLDKPDEIESDLNDKELHDFANWLGGSYVGTLNDLDGELTLPLASGAPLRLYMSKKADREFAISLASLVHNIRVAGEMHADFVGGMRNPAEILTGCFTGIQALRGHYGPGGAVEQGMDLFLTTLTKLFDSLQLAYRGQIVGVVLLNEKSSQNSGRMLDVKFSTQAPRWLEEVGPLAPTLKAVLLVRRTLAWITGLILLISTLIGIYLLFNMPLTRDTLLYSNVKLD</sequence>
<accession>A0ACC2MYI2</accession>
<reference evidence="1 2" key="1">
    <citation type="journal article" date="2022" name="Hortic Res">
        <title>A haplotype resolved chromosomal level avocado genome allows analysis of novel avocado genes.</title>
        <authorList>
            <person name="Nath O."/>
            <person name="Fletcher S.J."/>
            <person name="Hayward A."/>
            <person name="Shaw L.M."/>
            <person name="Masouleh A.K."/>
            <person name="Furtado A."/>
            <person name="Henry R.J."/>
            <person name="Mitter N."/>
        </authorList>
    </citation>
    <scope>NUCLEOTIDE SEQUENCE [LARGE SCALE GENOMIC DNA]</scope>
    <source>
        <strain evidence="2">cv. Hass</strain>
    </source>
</reference>
<proteinExistence type="predicted"/>
<protein>
    <submittedName>
        <fullName evidence="1">Uncharacterized protein</fullName>
    </submittedName>
</protein>
<dbReference type="EMBL" id="CM056809">
    <property type="protein sequence ID" value="KAJ8650693.1"/>
    <property type="molecule type" value="Genomic_DNA"/>
</dbReference>
<evidence type="ECO:0000313" key="1">
    <source>
        <dbReference type="EMBL" id="KAJ8650693.1"/>
    </source>
</evidence>
<evidence type="ECO:0000313" key="2">
    <source>
        <dbReference type="Proteomes" id="UP001234297"/>
    </source>
</evidence>
<keyword evidence="2" id="KW-1185">Reference proteome</keyword>
<dbReference type="Proteomes" id="UP001234297">
    <property type="component" value="Chromosome 1"/>
</dbReference>